<evidence type="ECO:0000313" key="4">
    <source>
        <dbReference type="Proteomes" id="UP000028782"/>
    </source>
</evidence>
<dbReference type="AlphaFoldDB" id="A0A076PJX2"/>
<evidence type="ECO:0008006" key="5">
    <source>
        <dbReference type="Google" id="ProtNLM"/>
    </source>
</evidence>
<dbReference type="KEGG" id="ctes:O987_15240"/>
<gene>
    <name evidence="3" type="ORF">O987_15240</name>
</gene>
<evidence type="ECO:0000256" key="2">
    <source>
        <dbReference type="SAM" id="Phobius"/>
    </source>
</evidence>
<keyword evidence="2" id="KW-1133">Transmembrane helix</keyword>
<organism evidence="3 4">
    <name type="scientific">Comamonas testosteroni TK102</name>
    <dbReference type="NCBI Taxonomy" id="1392005"/>
    <lineage>
        <taxon>Bacteria</taxon>
        <taxon>Pseudomonadati</taxon>
        <taxon>Pseudomonadota</taxon>
        <taxon>Betaproteobacteria</taxon>
        <taxon>Burkholderiales</taxon>
        <taxon>Comamonadaceae</taxon>
        <taxon>Comamonas</taxon>
    </lineage>
</organism>
<dbReference type="Proteomes" id="UP000028782">
    <property type="component" value="Chromosome"/>
</dbReference>
<evidence type="ECO:0000313" key="3">
    <source>
        <dbReference type="EMBL" id="AIJ47159.1"/>
    </source>
</evidence>
<feature type="transmembrane region" description="Helical" evidence="2">
    <location>
        <begin position="20"/>
        <end position="39"/>
    </location>
</feature>
<feature type="region of interest" description="Disordered" evidence="1">
    <location>
        <begin position="82"/>
        <end position="122"/>
    </location>
</feature>
<protein>
    <recommendedName>
        <fullName evidence="5">Transmembrane protein</fullName>
    </recommendedName>
</protein>
<reference evidence="3 4" key="1">
    <citation type="journal article" date="2014" name="Genome Announc.">
        <title>Complete Genome Sequence of Polychlorinated Biphenyl Degrader Comamonas testosteroni TK102 (NBRC 109938).</title>
        <authorList>
            <person name="Fukuda K."/>
            <person name="Hosoyama A."/>
            <person name="Tsuchikane K."/>
            <person name="Ohji S."/>
            <person name="Yamazoe A."/>
            <person name="Fujita N."/>
            <person name="Shintani M."/>
            <person name="Kimbara K."/>
        </authorList>
    </citation>
    <scope>NUCLEOTIDE SEQUENCE [LARGE SCALE GENOMIC DNA]</scope>
    <source>
        <strain evidence="3">TK102</strain>
    </source>
</reference>
<evidence type="ECO:0000256" key="1">
    <source>
        <dbReference type="SAM" id="MobiDB-lite"/>
    </source>
</evidence>
<sequence>MTQNTVLPTCLATLKIDTMYLIAIAWMYVVVMMTIAEAASPGGTLLGAFFTFVLYGLLPLSILLYILGTPARKRRLKARQEQEALAAGHVPPSPYSGVAPDAGSQPTAAAQTDGIASVREET</sequence>
<keyword evidence="2" id="KW-0812">Transmembrane</keyword>
<proteinExistence type="predicted"/>
<dbReference type="HOGENOM" id="CLU_155097_0_0_4"/>
<feature type="transmembrane region" description="Helical" evidence="2">
    <location>
        <begin position="45"/>
        <end position="67"/>
    </location>
</feature>
<dbReference type="EMBL" id="CP006704">
    <property type="protein sequence ID" value="AIJ47159.1"/>
    <property type="molecule type" value="Genomic_DNA"/>
</dbReference>
<keyword evidence="2" id="KW-0472">Membrane</keyword>
<accession>A0A076PJX2</accession>
<name>A0A076PJX2_COMTE</name>